<keyword evidence="2" id="KW-1185">Reference proteome</keyword>
<gene>
    <name evidence="1" type="ORF">SAMN05421872_108241</name>
</gene>
<name>A0A1G6VB23_9ACTN</name>
<proteinExistence type="predicted"/>
<evidence type="ECO:0008006" key="3">
    <source>
        <dbReference type="Google" id="ProtNLM"/>
    </source>
</evidence>
<dbReference type="EMBL" id="FMZM01000008">
    <property type="protein sequence ID" value="SDD50026.1"/>
    <property type="molecule type" value="Genomic_DNA"/>
</dbReference>
<dbReference type="OrthoDB" id="9792176at2"/>
<protein>
    <recommendedName>
        <fullName evidence="3">Sensory transduction regulator</fullName>
    </recommendedName>
</protein>
<dbReference type="RefSeq" id="WP_090858225.1">
    <property type="nucleotide sequence ID" value="NZ_FMZM01000008.1"/>
</dbReference>
<dbReference type="AlphaFoldDB" id="A0A1G6VB23"/>
<dbReference type="InterPro" id="IPR019660">
    <property type="entry name" value="Put_sensory_transdc_reg_YbjN"/>
</dbReference>
<sequence length="134" mass="14684">MGLLDAAESILRANTWDFERMPDGGAIGTVIEGPPRYALVVAADDERELITCFAVLTEPVAEEHRDEVLRLLNRANHGIEVVSFEMDEADGEVRARATVPVYGEPLVETHLVVVLSETIFHAARVFPQVTTLGS</sequence>
<dbReference type="STRING" id="1045774.SAMN05421872_108241"/>
<evidence type="ECO:0000313" key="1">
    <source>
        <dbReference type="EMBL" id="SDD50026.1"/>
    </source>
</evidence>
<reference evidence="1 2" key="1">
    <citation type="submission" date="2016-10" db="EMBL/GenBank/DDBJ databases">
        <authorList>
            <person name="de Groot N.N."/>
        </authorList>
    </citation>
    <scope>NUCLEOTIDE SEQUENCE [LARGE SCALE GENOMIC DNA]</scope>
    <source>
        <strain evidence="1 2">CGMCC 4.6858</strain>
    </source>
</reference>
<evidence type="ECO:0000313" key="2">
    <source>
        <dbReference type="Proteomes" id="UP000199034"/>
    </source>
</evidence>
<accession>A0A1G6VB23</accession>
<organism evidence="1 2">
    <name type="scientific">Nocardioides lianchengensis</name>
    <dbReference type="NCBI Taxonomy" id="1045774"/>
    <lineage>
        <taxon>Bacteria</taxon>
        <taxon>Bacillati</taxon>
        <taxon>Actinomycetota</taxon>
        <taxon>Actinomycetes</taxon>
        <taxon>Propionibacteriales</taxon>
        <taxon>Nocardioidaceae</taxon>
        <taxon>Nocardioides</taxon>
    </lineage>
</organism>
<dbReference type="Proteomes" id="UP000199034">
    <property type="component" value="Unassembled WGS sequence"/>
</dbReference>
<dbReference type="Pfam" id="PF10722">
    <property type="entry name" value="YbjN"/>
    <property type="match status" value="1"/>
</dbReference>